<dbReference type="NCBIfam" id="TIGR03953">
    <property type="entry name" value="rplD_bact"/>
    <property type="match status" value="1"/>
</dbReference>
<dbReference type="PANTHER" id="PTHR10746:SF6">
    <property type="entry name" value="LARGE RIBOSOMAL SUBUNIT PROTEIN UL4M"/>
    <property type="match status" value="1"/>
</dbReference>
<dbReference type="Proteomes" id="UP000319613">
    <property type="component" value="Unassembled WGS sequence"/>
</dbReference>
<keyword evidence="5" id="KW-0699">rRNA-binding</keyword>
<dbReference type="GO" id="GO:0006412">
    <property type="term" value="P:translation"/>
    <property type="evidence" value="ECO:0007669"/>
    <property type="project" value="UniProtKB-UniRule"/>
</dbReference>
<evidence type="ECO:0000256" key="1">
    <source>
        <dbReference type="ARBA" id="ARBA00010528"/>
    </source>
</evidence>
<sequence>MKTTVYNQKLEQAGELELNPKIFEITPVVELIQLAVRIQLANARQGSANTKTRGEVRGGGKKPWKQKGTGNARAGSIRSPIWRHGGITFGPRANRNHELKMNQKQWRKALYMTLSDKASENNFLVFSELEMKTPKTKEMSAWLSKISKNISKTAKKFLVVIPKNEEGIVKSARNLKNVKVIFANSLNVVDIMNSDAVITSQASLPIIEKTYLK</sequence>
<evidence type="ECO:0000313" key="8">
    <source>
        <dbReference type="Proteomes" id="UP000319613"/>
    </source>
</evidence>
<dbReference type="HAMAP" id="MF_01328_B">
    <property type="entry name" value="Ribosomal_uL4_B"/>
    <property type="match status" value="1"/>
</dbReference>
<dbReference type="Gene3D" id="3.40.1370.10">
    <property type="match status" value="1"/>
</dbReference>
<comment type="function">
    <text evidence="5">One of the primary rRNA binding proteins, this protein initially binds near the 5'-end of the 23S rRNA. It is important during the early stages of 50S assembly. It makes multiple contacts with different domains of the 23S rRNA in the assembled 50S subunit and ribosome.</text>
</comment>
<dbReference type="InterPro" id="IPR002136">
    <property type="entry name" value="Ribosomal_uL4"/>
</dbReference>
<dbReference type="InterPro" id="IPR013005">
    <property type="entry name" value="Ribosomal_uL4-like"/>
</dbReference>
<dbReference type="AlphaFoldDB" id="A0A554JB34"/>
<comment type="subunit">
    <text evidence="5">Part of the 50S ribosomal subunit.</text>
</comment>
<dbReference type="GO" id="GO:1990904">
    <property type="term" value="C:ribonucleoprotein complex"/>
    <property type="evidence" value="ECO:0007669"/>
    <property type="project" value="UniProtKB-KW"/>
</dbReference>
<proteinExistence type="inferred from homology"/>
<reference evidence="7 8" key="1">
    <citation type="submission" date="2017-07" db="EMBL/GenBank/DDBJ databases">
        <title>Mechanisms for carbon and nitrogen cycling indicate functional differentiation within the Candidate Phyla Radiation.</title>
        <authorList>
            <person name="Danczak R.E."/>
            <person name="Johnston M.D."/>
            <person name="Kenah C."/>
            <person name="Slattery M."/>
            <person name="Wrighton K.C."/>
            <person name="Wilkins M.J."/>
        </authorList>
    </citation>
    <scope>NUCLEOTIDE SEQUENCE [LARGE SCALE GENOMIC DNA]</scope>
    <source>
        <strain evidence="7">Gr01-1014_77</strain>
    </source>
</reference>
<dbReference type="SUPFAM" id="SSF52166">
    <property type="entry name" value="Ribosomal protein L4"/>
    <property type="match status" value="1"/>
</dbReference>
<keyword evidence="2 5" id="KW-0689">Ribosomal protein</keyword>
<dbReference type="GO" id="GO:0019843">
    <property type="term" value="F:rRNA binding"/>
    <property type="evidence" value="ECO:0007669"/>
    <property type="project" value="UniProtKB-UniRule"/>
</dbReference>
<evidence type="ECO:0000256" key="3">
    <source>
        <dbReference type="ARBA" id="ARBA00023274"/>
    </source>
</evidence>
<keyword evidence="3 5" id="KW-0687">Ribonucleoprotein</keyword>
<dbReference type="Pfam" id="PF00573">
    <property type="entry name" value="Ribosomal_L4"/>
    <property type="match status" value="1"/>
</dbReference>
<evidence type="ECO:0000256" key="6">
    <source>
        <dbReference type="SAM" id="MobiDB-lite"/>
    </source>
</evidence>
<gene>
    <name evidence="5" type="primary">rplD</name>
    <name evidence="7" type="ORF">G01um101477_429</name>
</gene>
<name>A0A554JB34_9BACT</name>
<organism evidence="7 8">
    <name type="scientific">Candidatus Doudnabacteria bacterium Gr01-1014_77</name>
    <dbReference type="NCBI Taxonomy" id="2017133"/>
    <lineage>
        <taxon>Bacteria</taxon>
        <taxon>Candidatus Doudnaibacteriota</taxon>
    </lineage>
</organism>
<dbReference type="PANTHER" id="PTHR10746">
    <property type="entry name" value="50S RIBOSOMAL PROTEIN L4"/>
    <property type="match status" value="1"/>
</dbReference>
<accession>A0A554JB34</accession>
<evidence type="ECO:0000256" key="2">
    <source>
        <dbReference type="ARBA" id="ARBA00022980"/>
    </source>
</evidence>
<evidence type="ECO:0000256" key="5">
    <source>
        <dbReference type="HAMAP-Rule" id="MF_01328"/>
    </source>
</evidence>
<protein>
    <recommendedName>
        <fullName evidence="4 5">Large ribosomal subunit protein uL4</fullName>
    </recommendedName>
</protein>
<evidence type="ECO:0000313" key="7">
    <source>
        <dbReference type="EMBL" id="TSC65544.1"/>
    </source>
</evidence>
<comment type="caution">
    <text evidence="7">The sequence shown here is derived from an EMBL/GenBank/DDBJ whole genome shotgun (WGS) entry which is preliminary data.</text>
</comment>
<dbReference type="GO" id="GO:0005840">
    <property type="term" value="C:ribosome"/>
    <property type="evidence" value="ECO:0007669"/>
    <property type="project" value="UniProtKB-KW"/>
</dbReference>
<dbReference type="EMBL" id="VMFF01000040">
    <property type="protein sequence ID" value="TSC65544.1"/>
    <property type="molecule type" value="Genomic_DNA"/>
</dbReference>
<comment type="similarity">
    <text evidence="1 5">Belongs to the universal ribosomal protein uL4 family.</text>
</comment>
<feature type="region of interest" description="Disordered" evidence="6">
    <location>
        <begin position="46"/>
        <end position="77"/>
    </location>
</feature>
<dbReference type="GO" id="GO:0003735">
    <property type="term" value="F:structural constituent of ribosome"/>
    <property type="evidence" value="ECO:0007669"/>
    <property type="project" value="InterPro"/>
</dbReference>
<comment type="function">
    <text evidence="5">Forms part of the polypeptide exit tunnel.</text>
</comment>
<evidence type="ECO:0000256" key="4">
    <source>
        <dbReference type="ARBA" id="ARBA00035244"/>
    </source>
</evidence>
<dbReference type="InterPro" id="IPR023574">
    <property type="entry name" value="Ribosomal_uL4_dom_sf"/>
</dbReference>
<keyword evidence="5" id="KW-0694">RNA-binding</keyword>